<evidence type="ECO:0000313" key="6">
    <source>
        <dbReference type="EMBL" id="KRN77748.1"/>
    </source>
</evidence>
<dbReference type="Pfam" id="PF00877">
    <property type="entry name" value="NLPC_P60"/>
    <property type="match status" value="1"/>
</dbReference>
<evidence type="ECO:0000256" key="1">
    <source>
        <dbReference type="ARBA" id="ARBA00007074"/>
    </source>
</evidence>
<dbReference type="InterPro" id="IPR051202">
    <property type="entry name" value="Peptidase_C40"/>
</dbReference>
<dbReference type="RefSeq" id="WP_057786074.1">
    <property type="nucleotide sequence ID" value="NZ_JQCD01000009.1"/>
</dbReference>
<evidence type="ECO:0000259" key="5">
    <source>
        <dbReference type="PROSITE" id="PS51935"/>
    </source>
</evidence>
<dbReference type="SUPFAM" id="SSF54001">
    <property type="entry name" value="Cysteine proteinases"/>
    <property type="match status" value="1"/>
</dbReference>
<keyword evidence="2" id="KW-0645">Protease</keyword>
<keyword evidence="3" id="KW-0378">Hydrolase</keyword>
<evidence type="ECO:0000256" key="4">
    <source>
        <dbReference type="ARBA" id="ARBA00022807"/>
    </source>
</evidence>
<gene>
    <name evidence="6" type="ORF">IV67_GL001274</name>
</gene>
<sequence length="180" mass="19859">MPYNYEPGKVTHVNDAGVVDSEIQFLPPQGERAFQIISAYFTPGTNTQKIQNTMMQMVMDSMRASLWNVIDQVDGKPYLMQGNTPETGFDVGGLIQYIYNHIYGVSFPINVQKQWQTVDAVTVDTAMPGDLVFWGTELLITNAGVYLGGGRYITVDLLGGGVVIQPISSTWLPDFVGSLR</sequence>
<keyword evidence="4" id="KW-0788">Thiol protease</keyword>
<feature type="domain" description="NlpC/P60" evidence="5">
    <location>
        <begin position="59"/>
        <end position="180"/>
    </location>
</feature>
<keyword evidence="7" id="KW-1185">Reference proteome</keyword>
<dbReference type="Proteomes" id="UP000051673">
    <property type="component" value="Unassembled WGS sequence"/>
</dbReference>
<name>A0A0R2JTX9_9LACO</name>
<organism evidence="6 7">
    <name type="scientific">Weissella minor</name>
    <dbReference type="NCBI Taxonomy" id="1620"/>
    <lineage>
        <taxon>Bacteria</taxon>
        <taxon>Bacillati</taxon>
        <taxon>Bacillota</taxon>
        <taxon>Bacilli</taxon>
        <taxon>Lactobacillales</taxon>
        <taxon>Lactobacillaceae</taxon>
        <taxon>Weissella</taxon>
    </lineage>
</organism>
<dbReference type="Gene3D" id="3.90.1720.10">
    <property type="entry name" value="endopeptidase domain like (from Nostoc punctiforme)"/>
    <property type="match status" value="1"/>
</dbReference>
<dbReference type="OrthoDB" id="2143025at2"/>
<protein>
    <submittedName>
        <fullName evidence="6">YwtD</fullName>
    </submittedName>
</protein>
<dbReference type="PROSITE" id="PS51935">
    <property type="entry name" value="NLPC_P60"/>
    <property type="match status" value="1"/>
</dbReference>
<evidence type="ECO:0000256" key="3">
    <source>
        <dbReference type="ARBA" id="ARBA00022801"/>
    </source>
</evidence>
<evidence type="ECO:0000256" key="2">
    <source>
        <dbReference type="ARBA" id="ARBA00022670"/>
    </source>
</evidence>
<accession>A0A0R2JTX9</accession>
<proteinExistence type="inferred from homology"/>
<dbReference type="STRING" id="1620.IV67_GL001274"/>
<dbReference type="GO" id="GO:0006508">
    <property type="term" value="P:proteolysis"/>
    <property type="evidence" value="ECO:0007669"/>
    <property type="project" value="UniProtKB-KW"/>
</dbReference>
<dbReference type="PATRIC" id="fig|1620.3.peg.1289"/>
<reference evidence="6 7" key="1">
    <citation type="journal article" date="2015" name="Genome Announc.">
        <title>Expanding the biotechnology potential of lactobacilli through comparative genomics of 213 strains and associated genera.</title>
        <authorList>
            <person name="Sun Z."/>
            <person name="Harris H.M."/>
            <person name="McCann A."/>
            <person name="Guo C."/>
            <person name="Argimon S."/>
            <person name="Zhang W."/>
            <person name="Yang X."/>
            <person name="Jeffery I.B."/>
            <person name="Cooney J.C."/>
            <person name="Kagawa T.F."/>
            <person name="Liu W."/>
            <person name="Song Y."/>
            <person name="Salvetti E."/>
            <person name="Wrobel A."/>
            <person name="Rasinkangas P."/>
            <person name="Parkhill J."/>
            <person name="Rea M.C."/>
            <person name="O'Sullivan O."/>
            <person name="Ritari J."/>
            <person name="Douillard F.P."/>
            <person name="Paul Ross R."/>
            <person name="Yang R."/>
            <person name="Briner A.E."/>
            <person name="Felis G.E."/>
            <person name="de Vos W.M."/>
            <person name="Barrangou R."/>
            <person name="Klaenhammer T.R."/>
            <person name="Caufield P.W."/>
            <person name="Cui Y."/>
            <person name="Zhang H."/>
            <person name="O'Toole P.W."/>
        </authorList>
    </citation>
    <scope>NUCLEOTIDE SEQUENCE [LARGE SCALE GENOMIC DNA]</scope>
    <source>
        <strain evidence="6 7">DSM 20014</strain>
    </source>
</reference>
<dbReference type="InterPro" id="IPR038765">
    <property type="entry name" value="Papain-like_cys_pep_sf"/>
</dbReference>
<evidence type="ECO:0000313" key="7">
    <source>
        <dbReference type="Proteomes" id="UP000051673"/>
    </source>
</evidence>
<dbReference type="GO" id="GO:0008234">
    <property type="term" value="F:cysteine-type peptidase activity"/>
    <property type="evidence" value="ECO:0007669"/>
    <property type="project" value="UniProtKB-KW"/>
</dbReference>
<dbReference type="PANTHER" id="PTHR47053">
    <property type="entry name" value="MUREIN DD-ENDOPEPTIDASE MEPH-RELATED"/>
    <property type="match status" value="1"/>
</dbReference>
<dbReference type="AlphaFoldDB" id="A0A0R2JTX9"/>
<dbReference type="InterPro" id="IPR000064">
    <property type="entry name" value="NLP_P60_dom"/>
</dbReference>
<dbReference type="EMBL" id="JQCD01000009">
    <property type="protein sequence ID" value="KRN77748.1"/>
    <property type="molecule type" value="Genomic_DNA"/>
</dbReference>
<dbReference type="PANTHER" id="PTHR47053:SF1">
    <property type="entry name" value="MUREIN DD-ENDOPEPTIDASE MEPH-RELATED"/>
    <property type="match status" value="1"/>
</dbReference>
<comment type="similarity">
    <text evidence="1">Belongs to the peptidase C40 family.</text>
</comment>
<comment type="caution">
    <text evidence="6">The sequence shown here is derived from an EMBL/GenBank/DDBJ whole genome shotgun (WGS) entry which is preliminary data.</text>
</comment>